<evidence type="ECO:0000313" key="2">
    <source>
        <dbReference type="EMBL" id="SMG49880.1"/>
    </source>
</evidence>
<evidence type="ECO:0000313" key="3">
    <source>
        <dbReference type="Proteomes" id="UP000193834"/>
    </source>
</evidence>
<dbReference type="InterPro" id="IPR014044">
    <property type="entry name" value="CAP_dom"/>
</dbReference>
<dbReference type="Gene3D" id="3.40.33.10">
    <property type="entry name" value="CAP"/>
    <property type="match status" value="1"/>
</dbReference>
<name>A0A1X7L806_9BACL</name>
<evidence type="ECO:0000259" key="1">
    <source>
        <dbReference type="Pfam" id="PF00188"/>
    </source>
</evidence>
<keyword evidence="3" id="KW-1185">Reference proteome</keyword>
<reference evidence="2 3" key="1">
    <citation type="submission" date="2017-04" db="EMBL/GenBank/DDBJ databases">
        <authorList>
            <person name="Afonso C.L."/>
            <person name="Miller P.J."/>
            <person name="Scott M.A."/>
            <person name="Spackman E."/>
            <person name="Goraichik I."/>
            <person name="Dimitrov K.M."/>
            <person name="Suarez D.L."/>
            <person name="Swayne D.E."/>
        </authorList>
    </citation>
    <scope>NUCLEOTIDE SEQUENCE [LARGE SCALE GENOMIC DNA]</scope>
    <source>
        <strain evidence="2 3">11</strain>
    </source>
</reference>
<dbReference type="InterPro" id="IPR035940">
    <property type="entry name" value="CAP_sf"/>
</dbReference>
<dbReference type="CDD" id="cd05379">
    <property type="entry name" value="CAP_bacterial"/>
    <property type="match status" value="1"/>
</dbReference>
<dbReference type="Pfam" id="PF00188">
    <property type="entry name" value="CAP"/>
    <property type="match status" value="1"/>
</dbReference>
<proteinExistence type="predicted"/>
<accession>A0A1X7L806</accession>
<feature type="domain" description="SCP" evidence="1">
    <location>
        <begin position="62"/>
        <end position="183"/>
    </location>
</feature>
<dbReference type="PANTHER" id="PTHR31157">
    <property type="entry name" value="SCP DOMAIN-CONTAINING PROTEIN"/>
    <property type="match status" value="1"/>
</dbReference>
<organism evidence="2 3">
    <name type="scientific">Paenibacillus aquistagni</name>
    <dbReference type="NCBI Taxonomy" id="1852522"/>
    <lineage>
        <taxon>Bacteria</taxon>
        <taxon>Bacillati</taxon>
        <taxon>Bacillota</taxon>
        <taxon>Bacilli</taxon>
        <taxon>Bacillales</taxon>
        <taxon>Paenibacillaceae</taxon>
        <taxon>Paenibacillus</taxon>
    </lineage>
</organism>
<dbReference type="SUPFAM" id="SSF55797">
    <property type="entry name" value="PR-1-like"/>
    <property type="match status" value="1"/>
</dbReference>
<protein>
    <submittedName>
        <fullName evidence="2">Uncharacterized conserved protein YkwD, contains CAP (CSP/antigen 5/PR1) domain</fullName>
    </submittedName>
</protein>
<dbReference type="EMBL" id="FXAZ01000004">
    <property type="protein sequence ID" value="SMG49880.1"/>
    <property type="molecule type" value="Genomic_DNA"/>
</dbReference>
<dbReference type="Gene3D" id="2.60.40.1080">
    <property type="match status" value="1"/>
</dbReference>
<gene>
    <name evidence="2" type="ORF">SAMN06295960_3084</name>
</gene>
<dbReference type="PANTHER" id="PTHR31157:SF1">
    <property type="entry name" value="SCP DOMAIN-CONTAINING PROTEIN"/>
    <property type="match status" value="1"/>
</dbReference>
<dbReference type="RefSeq" id="WP_085495493.1">
    <property type="nucleotide sequence ID" value="NZ_FXAZ01000004.1"/>
</dbReference>
<dbReference type="Proteomes" id="UP000193834">
    <property type="component" value="Unassembled WGS sequence"/>
</dbReference>
<dbReference type="AlphaFoldDB" id="A0A1X7L806"/>
<sequence length="668" mass="73836">MSTITDQNSSSWSPRRSRISFMRHGILALFLTLAIGFIFLPLNQAAASAESAAYTQDQLEALAMLNEVRLSVGLSPLKLNKEITQAAINHAKYYNLHGRGTKVTLSAHQEKQGLEGFTGTGPFERMKAAGWNYGSSYRAAEVMHFGQKSSSQAMQGWLDTAYHREIILGPAYQEIGIALVDGTAVVNVGGSGPFSASQGNSIFVYPYQGMTNAPVGFYGNEIPNPLEQFDAEYSGYIISASVPGKLDWHEASITDEKGNRVPFYEEVSHERTLFLYPKSILQGYHTYRVNLAYRTDGSSKTKQLSWSFKTGKGHQLTSISGAPNEIVINEGEEASIKIMGQYDDHVTEPLTDQVRYVSSNAAGLKLVSPATFKGVKAGSYYVTAHVGSLSSERIQVKVLPRLKTKTYPPLSASKPASTVSEAEFWTMFLQQYQIHIEAYSPAKKKHAADAAYRIAEMRNIPLLGLTNLPARDKPITRGKVAEIVAAADGVHYINYNAIWYVLGKDYMTGITDSTLTGFEPNRTMTRGEAVELLTQLKPKMKSLRARPVNQTPVEFLPPLPEKEVYKKPEVIKDYTLIATYQPDRTLTVEGKFSILAGQQTTMMVQTGGKKPKHIENVTVSVDKDGRFKVTSGPYTEQSLNLYFKTPGTTYWISVGANAMNVSEYKPQR</sequence>
<dbReference type="STRING" id="1852522.SAMN06295960_3084"/>